<evidence type="ECO:0000313" key="1">
    <source>
        <dbReference type="EMBL" id="KAL2809639.1"/>
    </source>
</evidence>
<sequence>MGSSTFLLSTPAWHLGFLWPPADEVGRVGSCYFGSFAQVPSLRPSTDWTVSRGRTSLVSRAMVAAEPRRRIPSLLGFKLASERFFVSCRSPSYEVSQAATMVDGHQ</sequence>
<dbReference type="Proteomes" id="UP001610334">
    <property type="component" value="Unassembled WGS sequence"/>
</dbReference>
<gene>
    <name evidence="1" type="ORF">BJX63DRAFT_349870</name>
</gene>
<evidence type="ECO:0000313" key="2">
    <source>
        <dbReference type="Proteomes" id="UP001610334"/>
    </source>
</evidence>
<keyword evidence="2" id="KW-1185">Reference proteome</keyword>
<accession>A0ABR4H330</accession>
<evidence type="ECO:0008006" key="3">
    <source>
        <dbReference type="Google" id="ProtNLM"/>
    </source>
</evidence>
<reference evidence="1 2" key="1">
    <citation type="submission" date="2024-07" db="EMBL/GenBank/DDBJ databases">
        <title>Section-level genome sequencing and comparative genomics of Aspergillus sections Usti and Cavernicolus.</title>
        <authorList>
            <consortium name="Lawrence Berkeley National Laboratory"/>
            <person name="Nybo J.L."/>
            <person name="Vesth T.C."/>
            <person name="Theobald S."/>
            <person name="Frisvad J.C."/>
            <person name="Larsen T.O."/>
            <person name="Kjaerboelling I."/>
            <person name="Rothschild-Mancinelli K."/>
            <person name="Lyhne E.K."/>
            <person name="Kogle M.E."/>
            <person name="Barry K."/>
            <person name="Clum A."/>
            <person name="Na H."/>
            <person name="Ledsgaard L."/>
            <person name="Lin J."/>
            <person name="Lipzen A."/>
            <person name="Kuo A."/>
            <person name="Riley R."/>
            <person name="Mondo S."/>
            <person name="Labutti K."/>
            <person name="Haridas S."/>
            <person name="Pangalinan J."/>
            <person name="Salamov A.A."/>
            <person name="Simmons B.A."/>
            <person name="Magnuson J.K."/>
            <person name="Chen J."/>
            <person name="Drula E."/>
            <person name="Henrissat B."/>
            <person name="Wiebenga A."/>
            <person name="Lubbers R.J."/>
            <person name="Gomes A.C."/>
            <person name="Makela M.R."/>
            <person name="Stajich J."/>
            <person name="Grigoriev I.V."/>
            <person name="Mortensen U.H."/>
            <person name="De Vries R.P."/>
            <person name="Baker S.E."/>
            <person name="Andersen M.R."/>
        </authorList>
    </citation>
    <scope>NUCLEOTIDE SEQUENCE [LARGE SCALE GENOMIC DNA]</scope>
    <source>
        <strain evidence="1 2">CBS 588.65</strain>
    </source>
</reference>
<proteinExistence type="predicted"/>
<organism evidence="1 2">
    <name type="scientific">Aspergillus granulosus</name>
    <dbReference type="NCBI Taxonomy" id="176169"/>
    <lineage>
        <taxon>Eukaryota</taxon>
        <taxon>Fungi</taxon>
        <taxon>Dikarya</taxon>
        <taxon>Ascomycota</taxon>
        <taxon>Pezizomycotina</taxon>
        <taxon>Eurotiomycetes</taxon>
        <taxon>Eurotiomycetidae</taxon>
        <taxon>Eurotiales</taxon>
        <taxon>Aspergillaceae</taxon>
        <taxon>Aspergillus</taxon>
        <taxon>Aspergillus subgen. Nidulantes</taxon>
    </lineage>
</organism>
<name>A0ABR4H330_9EURO</name>
<protein>
    <recommendedName>
        <fullName evidence="3">Secreted protein</fullName>
    </recommendedName>
</protein>
<dbReference type="EMBL" id="JBFXLT010000085">
    <property type="protein sequence ID" value="KAL2809639.1"/>
    <property type="molecule type" value="Genomic_DNA"/>
</dbReference>
<comment type="caution">
    <text evidence="1">The sequence shown here is derived from an EMBL/GenBank/DDBJ whole genome shotgun (WGS) entry which is preliminary data.</text>
</comment>